<evidence type="ECO:0000256" key="2">
    <source>
        <dbReference type="ARBA" id="ARBA00034301"/>
    </source>
</evidence>
<keyword evidence="6" id="KW-1185">Reference proteome</keyword>
<evidence type="ECO:0000256" key="3">
    <source>
        <dbReference type="ARBA" id="ARBA00048505"/>
    </source>
</evidence>
<dbReference type="Gene3D" id="3.60.15.10">
    <property type="entry name" value="Ribonuclease Z/Hydroxyacylglutathione hydrolase-like"/>
    <property type="match status" value="1"/>
</dbReference>
<feature type="domain" description="Metallo-beta-lactamase" evidence="4">
    <location>
        <begin position="33"/>
        <end position="240"/>
    </location>
</feature>
<organism evidence="5 6">
    <name type="scientific">Paenibacillus aurantius</name>
    <dbReference type="NCBI Taxonomy" id="2918900"/>
    <lineage>
        <taxon>Bacteria</taxon>
        <taxon>Bacillati</taxon>
        <taxon>Bacillota</taxon>
        <taxon>Bacilli</taxon>
        <taxon>Bacillales</taxon>
        <taxon>Paenibacillaceae</taxon>
        <taxon>Paenibacillus</taxon>
    </lineage>
</organism>
<dbReference type="InterPro" id="IPR036866">
    <property type="entry name" value="RibonucZ/Hydroxyglut_hydro"/>
</dbReference>
<evidence type="ECO:0000259" key="4">
    <source>
        <dbReference type="SMART" id="SM00849"/>
    </source>
</evidence>
<comment type="catalytic activity">
    <reaction evidence="3">
        <text>3',5'-cyclic UMP + H2O = UMP + H(+)</text>
        <dbReference type="Rhea" id="RHEA:70575"/>
        <dbReference type="ChEBI" id="CHEBI:15377"/>
        <dbReference type="ChEBI" id="CHEBI:15378"/>
        <dbReference type="ChEBI" id="CHEBI:57865"/>
        <dbReference type="ChEBI" id="CHEBI:184387"/>
    </reaction>
    <physiologicalReaction direction="left-to-right" evidence="3">
        <dbReference type="Rhea" id="RHEA:70576"/>
    </physiologicalReaction>
</comment>
<dbReference type="PANTHER" id="PTHR30619:SF1">
    <property type="entry name" value="RECOMBINATION PROTEIN 2"/>
    <property type="match status" value="1"/>
</dbReference>
<reference evidence="5 6" key="1">
    <citation type="submission" date="2022-02" db="EMBL/GenBank/DDBJ databases">
        <title>Paenibacillus sp. MBLB1776 Whole Genome Shotgun Sequencing.</title>
        <authorList>
            <person name="Hwang C.Y."/>
            <person name="Cho E.-S."/>
            <person name="Seo M.-J."/>
        </authorList>
    </citation>
    <scope>NUCLEOTIDE SEQUENCE [LARGE SCALE GENOMIC DNA]</scope>
    <source>
        <strain evidence="5 6">MBLB1776</strain>
    </source>
</reference>
<dbReference type="PANTHER" id="PTHR30619">
    <property type="entry name" value="DNA INTERNALIZATION/COMPETENCE PROTEIN COMEC/REC2"/>
    <property type="match status" value="1"/>
</dbReference>
<dbReference type="Proteomes" id="UP001305702">
    <property type="component" value="Chromosome"/>
</dbReference>
<dbReference type="EMBL" id="CP130318">
    <property type="protein sequence ID" value="WNQ08835.1"/>
    <property type="molecule type" value="Genomic_DNA"/>
</dbReference>
<name>A0AA96L8W6_9BACL</name>
<evidence type="ECO:0000313" key="6">
    <source>
        <dbReference type="Proteomes" id="UP001305702"/>
    </source>
</evidence>
<comment type="function">
    <text evidence="2">Counteracts the endogenous Pycsar antiviral defense system. Phosphodiesterase that enables metal-dependent hydrolysis of host cyclic nucleotide Pycsar defense signals such as cCMP and cUMP.</text>
</comment>
<dbReference type="SMART" id="SM00849">
    <property type="entry name" value="Lactamase_B"/>
    <property type="match status" value="1"/>
</dbReference>
<dbReference type="InterPro" id="IPR001279">
    <property type="entry name" value="Metallo-B-lactamas"/>
</dbReference>
<sequence>MGLIRNDSHIFDRRREEGLFTVRYLCMRWEYPTGDCILVRSPDGKTMLIDSGVSHTADQVLEYLERLGVETIDLVLLTHPHGDHVGGMARILEEKHVKKLYTINVSLENLYSDAYRDAEEVLARKQISRHVVGEGEKFSLGADVSIEVLSPEKEFKLSELEYRYDSILNNHSMVYKVTYKNNSFLFSTDIYEEREQLLIEKYGAYLQADVMHAPHHGSTSSSSVAYIRSVNPQVAIVSFHRNNPVTAEILARYRSLGVKPYHVGIHGNIMLVSDGKQIEVVTENGEDQEEKIVG</sequence>
<dbReference type="SUPFAM" id="SSF56281">
    <property type="entry name" value="Metallo-hydrolase/oxidoreductase"/>
    <property type="match status" value="1"/>
</dbReference>
<evidence type="ECO:0000256" key="1">
    <source>
        <dbReference type="ARBA" id="ARBA00034221"/>
    </source>
</evidence>
<protein>
    <submittedName>
        <fullName evidence="5">MBL fold metallo-hydrolase</fullName>
    </submittedName>
</protein>
<dbReference type="AlphaFoldDB" id="A0AA96L8W6"/>
<dbReference type="KEGG" id="paun:MJA45_14350"/>
<accession>A0AA96L8W6</accession>
<evidence type="ECO:0000313" key="5">
    <source>
        <dbReference type="EMBL" id="WNQ08835.1"/>
    </source>
</evidence>
<dbReference type="RefSeq" id="WP_315602602.1">
    <property type="nucleotide sequence ID" value="NZ_CP130318.1"/>
</dbReference>
<proteinExistence type="predicted"/>
<dbReference type="Pfam" id="PF00753">
    <property type="entry name" value="Lactamase_B"/>
    <property type="match status" value="1"/>
</dbReference>
<dbReference type="InterPro" id="IPR052159">
    <property type="entry name" value="Competence_DNA_uptake"/>
</dbReference>
<dbReference type="InterPro" id="IPR035681">
    <property type="entry name" value="ComA-like_MBL"/>
</dbReference>
<comment type="catalytic activity">
    <reaction evidence="1">
        <text>3',5'-cyclic CMP + H2O = CMP + H(+)</text>
        <dbReference type="Rhea" id="RHEA:72675"/>
        <dbReference type="ChEBI" id="CHEBI:15377"/>
        <dbReference type="ChEBI" id="CHEBI:15378"/>
        <dbReference type="ChEBI" id="CHEBI:58003"/>
        <dbReference type="ChEBI" id="CHEBI:60377"/>
    </reaction>
    <physiologicalReaction direction="left-to-right" evidence="1">
        <dbReference type="Rhea" id="RHEA:72676"/>
    </physiologicalReaction>
</comment>
<dbReference type="CDD" id="cd07731">
    <property type="entry name" value="ComA-like_MBL-fold"/>
    <property type="match status" value="1"/>
</dbReference>
<gene>
    <name evidence="5" type="ORF">MJA45_14350</name>
</gene>